<proteinExistence type="predicted"/>
<protein>
    <submittedName>
        <fullName evidence="2">Uncharacterized protein</fullName>
    </submittedName>
</protein>
<evidence type="ECO:0000313" key="2">
    <source>
        <dbReference type="EMBL" id="QHT09076.1"/>
    </source>
</evidence>
<dbReference type="EMBL" id="MN739508">
    <property type="protein sequence ID" value="QHT09076.1"/>
    <property type="molecule type" value="Genomic_DNA"/>
</dbReference>
<evidence type="ECO:0000256" key="1">
    <source>
        <dbReference type="SAM" id="Coils"/>
    </source>
</evidence>
<reference evidence="2" key="1">
    <citation type="journal article" date="2020" name="Nature">
        <title>Giant virus diversity and host interactions through global metagenomics.</title>
        <authorList>
            <person name="Schulz F."/>
            <person name="Roux S."/>
            <person name="Paez-Espino D."/>
            <person name="Jungbluth S."/>
            <person name="Walsh D.A."/>
            <person name="Denef V.J."/>
            <person name="McMahon K.D."/>
            <person name="Konstantinidis K.T."/>
            <person name="Eloe-Fadrosh E.A."/>
            <person name="Kyrpides N.C."/>
            <person name="Woyke T."/>
        </authorList>
    </citation>
    <scope>NUCLEOTIDE SEQUENCE</scope>
    <source>
        <strain evidence="2">GVMAG-M-3300023110-24</strain>
    </source>
</reference>
<organism evidence="2">
    <name type="scientific">viral metagenome</name>
    <dbReference type="NCBI Taxonomy" id="1070528"/>
    <lineage>
        <taxon>unclassified sequences</taxon>
        <taxon>metagenomes</taxon>
        <taxon>organismal metagenomes</taxon>
    </lineage>
</organism>
<accession>A0A6C0CW59</accession>
<dbReference type="AlphaFoldDB" id="A0A6C0CW59"/>
<name>A0A6C0CW59_9ZZZZ</name>
<keyword evidence="1" id="KW-0175">Coiled coil</keyword>
<feature type="coiled-coil region" evidence="1">
    <location>
        <begin position="315"/>
        <end position="342"/>
    </location>
</feature>
<sequence>MIDDSRSIEKFKKETFCGYKKTDVTKALFKSIDSKKYEESCNWLVECIISGYTIDIWEKLCIYSSKRIHINNHDLPIYIYKKNKLFNNIVKKYNCNKNKENILLLRNNETIKNLMSSLIYILISSEKDIIVKSTKLKNSYFNISIIQKKLKSTHTLLPDNFIHMNEPDELRMIMNEIYFHLQNFKYGYDQVIFWIDWLLKWEKLNKNMPWNIDERNELVDKKYRSDIIWIIWDIVHIQKNKKSKSIINNINSLYHMYIFNYSKNKKSIRLPYLYNAVALLTYECKSTILVKDMLGYIQIQINIYQIFKLKNIHSIVDKNNVVNKIKEDIQNKEKEKSKKKKKEDPKLEKINNQLDIFNELNSKIFDI</sequence>